<evidence type="ECO:0000313" key="3">
    <source>
        <dbReference type="Proteomes" id="UP000186817"/>
    </source>
</evidence>
<accession>A0A1Q9CY86</accession>
<evidence type="ECO:0000256" key="1">
    <source>
        <dbReference type="SAM" id="Coils"/>
    </source>
</evidence>
<keyword evidence="1" id="KW-0175">Coiled coil</keyword>
<dbReference type="Proteomes" id="UP000186817">
    <property type="component" value="Unassembled WGS sequence"/>
</dbReference>
<evidence type="ECO:0000313" key="2">
    <source>
        <dbReference type="EMBL" id="OLP87855.1"/>
    </source>
</evidence>
<protein>
    <submittedName>
        <fullName evidence="2">Uncharacterized protein</fullName>
    </submittedName>
</protein>
<dbReference type="AlphaFoldDB" id="A0A1Q9CY86"/>
<reference evidence="2 3" key="1">
    <citation type="submission" date="2016-02" db="EMBL/GenBank/DDBJ databases">
        <title>Genome analysis of coral dinoflagellate symbionts highlights evolutionary adaptations to a symbiotic lifestyle.</title>
        <authorList>
            <person name="Aranda M."/>
            <person name="Li Y."/>
            <person name="Liew Y.J."/>
            <person name="Baumgarten S."/>
            <person name="Simakov O."/>
            <person name="Wilson M."/>
            <person name="Piel J."/>
            <person name="Ashoor H."/>
            <person name="Bougouffa S."/>
            <person name="Bajic V.B."/>
            <person name="Ryu T."/>
            <person name="Ravasi T."/>
            <person name="Bayer T."/>
            <person name="Micklem G."/>
            <person name="Kim H."/>
            <person name="Bhak J."/>
            <person name="Lajeunesse T.C."/>
            <person name="Voolstra C.R."/>
        </authorList>
    </citation>
    <scope>NUCLEOTIDE SEQUENCE [LARGE SCALE GENOMIC DNA]</scope>
    <source>
        <strain evidence="2 3">CCMP2467</strain>
    </source>
</reference>
<keyword evidence="3" id="KW-1185">Reference proteome</keyword>
<feature type="coiled-coil region" evidence="1">
    <location>
        <begin position="45"/>
        <end position="72"/>
    </location>
</feature>
<organism evidence="2 3">
    <name type="scientific">Symbiodinium microadriaticum</name>
    <name type="common">Dinoflagellate</name>
    <name type="synonym">Zooxanthella microadriatica</name>
    <dbReference type="NCBI Taxonomy" id="2951"/>
    <lineage>
        <taxon>Eukaryota</taxon>
        <taxon>Sar</taxon>
        <taxon>Alveolata</taxon>
        <taxon>Dinophyceae</taxon>
        <taxon>Suessiales</taxon>
        <taxon>Symbiodiniaceae</taxon>
        <taxon>Symbiodinium</taxon>
    </lineage>
</organism>
<comment type="caution">
    <text evidence="2">The sequence shown here is derived from an EMBL/GenBank/DDBJ whole genome shotgun (WGS) entry which is preliminary data.</text>
</comment>
<dbReference type="EMBL" id="LSRX01000839">
    <property type="protein sequence ID" value="OLP87855.1"/>
    <property type="molecule type" value="Genomic_DNA"/>
</dbReference>
<sequence>MSSYQGSSYDGFMLKQTKYAAAYERFRSLEEQLRNVREGLSARRKENLELSRQRLARDLKRFTSMKAKLQELLVASDRPQEVLRLLAEAEALATRTAMALAESREVAEKGLVPVEESSAPLPEAASES</sequence>
<name>A0A1Q9CY86_SYMMI</name>
<proteinExistence type="predicted"/>
<gene>
    <name evidence="2" type="ORF">AK812_SmicGene30884</name>
</gene>